<evidence type="ECO:0000313" key="7">
    <source>
        <dbReference type="EMBL" id="GEN02044.1"/>
    </source>
</evidence>
<keyword evidence="8" id="KW-1185">Reference proteome</keyword>
<evidence type="ECO:0000256" key="4">
    <source>
        <dbReference type="ARBA" id="ARBA00023136"/>
    </source>
</evidence>
<dbReference type="EMBL" id="BJXQ01000001">
    <property type="protein sequence ID" value="GEN02044.1"/>
    <property type="molecule type" value="Genomic_DNA"/>
</dbReference>
<sequence length="113" mass="12179">MMAFVKTFAIYLGAGFAEIAGCFAVWLWLKEGRSAFLLVPGLISLIVFAFLLTRIDTDSAGRAYAAYGGVYITASLLWMRLVEGRSPDKWELVGAAICLLGAFLILLAPRAGA</sequence>
<dbReference type="PANTHER" id="PTHR36116">
    <property type="entry name" value="UPF0060 MEMBRANE PROTEIN YNFA"/>
    <property type="match status" value="1"/>
</dbReference>
<evidence type="ECO:0000313" key="8">
    <source>
        <dbReference type="Proteomes" id="UP000032673"/>
    </source>
</evidence>
<keyword evidence="3 5" id="KW-1133">Transmembrane helix</keyword>
<keyword evidence="1 5" id="KW-1003">Cell membrane</keyword>
<dbReference type="GO" id="GO:0005886">
    <property type="term" value="C:plasma membrane"/>
    <property type="evidence" value="ECO:0007669"/>
    <property type="project" value="UniProtKB-SubCell"/>
</dbReference>
<feature type="transmembrane region" description="Helical" evidence="5">
    <location>
        <begin position="93"/>
        <end position="112"/>
    </location>
</feature>
<comment type="similarity">
    <text evidence="5">Belongs to the UPF0060 family.</text>
</comment>
<dbReference type="EMBL" id="BAMW01000006">
    <property type="protein sequence ID" value="GAN62077.1"/>
    <property type="molecule type" value="Genomic_DNA"/>
</dbReference>
<name>A0A6N3T2C0_9PROT</name>
<dbReference type="InterPro" id="IPR037185">
    <property type="entry name" value="EmrE-like"/>
</dbReference>
<feature type="transmembrane region" description="Helical" evidence="5">
    <location>
        <begin position="35"/>
        <end position="52"/>
    </location>
</feature>
<comment type="caution">
    <text evidence="7">The sequence shown here is derived from an EMBL/GenBank/DDBJ whole genome shotgun (WGS) entry which is preliminary data.</text>
</comment>
<reference evidence="7 9" key="2">
    <citation type="submission" date="2019-07" db="EMBL/GenBank/DDBJ databases">
        <title>Whole genome shotgun sequence of Acetobacter indonesiensis NBRC 16471.</title>
        <authorList>
            <person name="Hosoyama A."/>
            <person name="Uohara A."/>
            <person name="Ohji S."/>
            <person name="Ichikawa N."/>
        </authorList>
    </citation>
    <scope>NUCLEOTIDE SEQUENCE [LARGE SCALE GENOMIC DNA]</scope>
    <source>
        <strain evidence="7 9">NBRC 16471</strain>
    </source>
</reference>
<dbReference type="Proteomes" id="UP000321104">
    <property type="component" value="Unassembled WGS sequence"/>
</dbReference>
<dbReference type="SUPFAM" id="SSF103481">
    <property type="entry name" value="Multidrug resistance efflux transporter EmrE"/>
    <property type="match status" value="1"/>
</dbReference>
<organism evidence="7 9">
    <name type="scientific">Acetobacter indonesiensis</name>
    <dbReference type="NCBI Taxonomy" id="104101"/>
    <lineage>
        <taxon>Bacteria</taxon>
        <taxon>Pseudomonadati</taxon>
        <taxon>Pseudomonadota</taxon>
        <taxon>Alphaproteobacteria</taxon>
        <taxon>Acetobacterales</taxon>
        <taxon>Acetobacteraceae</taxon>
        <taxon>Acetobacter</taxon>
    </lineage>
</organism>
<evidence type="ECO:0000256" key="2">
    <source>
        <dbReference type="ARBA" id="ARBA00022692"/>
    </source>
</evidence>
<dbReference type="HAMAP" id="MF_00010">
    <property type="entry name" value="UPF0060"/>
    <property type="match status" value="1"/>
</dbReference>
<evidence type="ECO:0000256" key="3">
    <source>
        <dbReference type="ARBA" id="ARBA00022989"/>
    </source>
</evidence>
<dbReference type="Proteomes" id="UP000032673">
    <property type="component" value="Unassembled WGS sequence"/>
</dbReference>
<dbReference type="NCBIfam" id="NF002586">
    <property type="entry name" value="PRK02237.1"/>
    <property type="match status" value="1"/>
</dbReference>
<dbReference type="InterPro" id="IPR003844">
    <property type="entry name" value="UPF0060"/>
</dbReference>
<dbReference type="PANTHER" id="PTHR36116:SF1">
    <property type="entry name" value="UPF0060 MEMBRANE PROTEIN YNFA"/>
    <property type="match status" value="1"/>
</dbReference>
<feature type="transmembrane region" description="Helical" evidence="5">
    <location>
        <begin position="7"/>
        <end position="29"/>
    </location>
</feature>
<evidence type="ECO:0000256" key="1">
    <source>
        <dbReference type="ARBA" id="ARBA00022475"/>
    </source>
</evidence>
<protein>
    <submittedName>
        <fullName evidence="7">UPF0060 membrane protein</fullName>
    </submittedName>
</protein>
<evidence type="ECO:0000256" key="5">
    <source>
        <dbReference type="HAMAP-Rule" id="MF_00010"/>
    </source>
</evidence>
<reference evidence="6 8" key="1">
    <citation type="submission" date="2012-11" db="EMBL/GenBank/DDBJ databases">
        <title>Whole genome sequence of Acetobacter indonesiensis 5H-1.</title>
        <authorList>
            <person name="Azuma Y."/>
            <person name="Higashiura N."/>
            <person name="Hirakawa H."/>
            <person name="Matsushita K."/>
        </authorList>
    </citation>
    <scope>NUCLEOTIDE SEQUENCE [LARGE SCALE GENOMIC DNA]</scope>
    <source>
        <strain evidence="6 8">5H-1</strain>
    </source>
</reference>
<dbReference type="AlphaFoldDB" id="A0A6N3T2C0"/>
<feature type="transmembrane region" description="Helical" evidence="5">
    <location>
        <begin position="64"/>
        <end position="81"/>
    </location>
</feature>
<comment type="subcellular location">
    <subcellularLocation>
        <location evidence="5">Cell membrane</location>
        <topology evidence="5">Multi-pass membrane protein</topology>
    </subcellularLocation>
</comment>
<keyword evidence="4 5" id="KW-0472">Membrane</keyword>
<accession>A0A6N3T2C0</accession>
<dbReference type="Pfam" id="PF02694">
    <property type="entry name" value="UPF0060"/>
    <property type="match status" value="1"/>
</dbReference>
<evidence type="ECO:0000313" key="6">
    <source>
        <dbReference type="EMBL" id="GAN62077.1"/>
    </source>
</evidence>
<gene>
    <name evidence="6" type="ORF">Abin_006_067</name>
    <name evidence="7" type="ORF">AIN02nite_00690</name>
</gene>
<keyword evidence="2 5" id="KW-0812">Transmembrane</keyword>
<evidence type="ECO:0000313" key="9">
    <source>
        <dbReference type="Proteomes" id="UP000321104"/>
    </source>
</evidence>
<proteinExistence type="inferred from homology"/>